<evidence type="ECO:0000313" key="2">
    <source>
        <dbReference type="EMBL" id="GFP85944.1"/>
    </source>
</evidence>
<dbReference type="OrthoDB" id="2615105at2759"/>
<dbReference type="AlphaFoldDB" id="A0A830BN10"/>
<proteinExistence type="predicted"/>
<gene>
    <name evidence="2" type="ORF">PHJA_000738200</name>
</gene>
<dbReference type="Pfam" id="PF00400">
    <property type="entry name" value="WD40"/>
    <property type="match status" value="1"/>
</dbReference>
<dbReference type="InterPro" id="IPR001680">
    <property type="entry name" value="WD40_rpt"/>
</dbReference>
<reference evidence="2" key="1">
    <citation type="submission" date="2020-07" db="EMBL/GenBank/DDBJ databases">
        <title>Ethylene signaling mediates host invasion by parasitic plants.</title>
        <authorList>
            <person name="Yoshida S."/>
        </authorList>
    </citation>
    <scope>NUCLEOTIDE SEQUENCE</scope>
    <source>
        <strain evidence="2">Okayama</strain>
    </source>
</reference>
<feature type="compositionally biased region" description="Basic and acidic residues" evidence="1">
    <location>
        <begin position="230"/>
        <end position="241"/>
    </location>
</feature>
<dbReference type="InterPro" id="IPR036322">
    <property type="entry name" value="WD40_repeat_dom_sf"/>
</dbReference>
<accession>A0A830BN10</accession>
<dbReference type="SUPFAM" id="SSF50978">
    <property type="entry name" value="WD40 repeat-like"/>
    <property type="match status" value="1"/>
</dbReference>
<name>A0A830BN10_9LAMI</name>
<dbReference type="EMBL" id="BMAC01000116">
    <property type="protein sequence ID" value="GFP85944.1"/>
    <property type="molecule type" value="Genomic_DNA"/>
</dbReference>
<protein>
    <submittedName>
        <fullName evidence="2">Uncharacterized protein</fullName>
    </submittedName>
</protein>
<evidence type="ECO:0000313" key="3">
    <source>
        <dbReference type="Proteomes" id="UP000653305"/>
    </source>
</evidence>
<dbReference type="Proteomes" id="UP000653305">
    <property type="component" value="Unassembled WGS sequence"/>
</dbReference>
<evidence type="ECO:0000256" key="1">
    <source>
        <dbReference type="SAM" id="MobiDB-lite"/>
    </source>
</evidence>
<dbReference type="Gene3D" id="2.130.10.10">
    <property type="entry name" value="YVTN repeat-like/Quinoprotein amine dehydrogenase"/>
    <property type="match status" value="1"/>
</dbReference>
<dbReference type="SMART" id="SM00320">
    <property type="entry name" value="WD40"/>
    <property type="match status" value="1"/>
</dbReference>
<feature type="region of interest" description="Disordered" evidence="1">
    <location>
        <begin position="199"/>
        <end position="288"/>
    </location>
</feature>
<feature type="compositionally biased region" description="Basic residues" evidence="1">
    <location>
        <begin position="259"/>
        <end position="268"/>
    </location>
</feature>
<organism evidence="2 3">
    <name type="scientific">Phtheirospermum japonicum</name>
    <dbReference type="NCBI Taxonomy" id="374723"/>
    <lineage>
        <taxon>Eukaryota</taxon>
        <taxon>Viridiplantae</taxon>
        <taxon>Streptophyta</taxon>
        <taxon>Embryophyta</taxon>
        <taxon>Tracheophyta</taxon>
        <taxon>Spermatophyta</taxon>
        <taxon>Magnoliopsida</taxon>
        <taxon>eudicotyledons</taxon>
        <taxon>Gunneridae</taxon>
        <taxon>Pentapetalae</taxon>
        <taxon>asterids</taxon>
        <taxon>lamiids</taxon>
        <taxon>Lamiales</taxon>
        <taxon>Orobanchaceae</taxon>
        <taxon>Orobanchaceae incertae sedis</taxon>
        <taxon>Phtheirospermum</taxon>
    </lineage>
</organism>
<dbReference type="InterPro" id="IPR015943">
    <property type="entry name" value="WD40/YVTN_repeat-like_dom_sf"/>
</dbReference>
<comment type="caution">
    <text evidence="2">The sequence shown here is derived from an EMBL/GenBank/DDBJ whole genome shotgun (WGS) entry which is preliminary data.</text>
</comment>
<keyword evidence="3" id="KW-1185">Reference proteome</keyword>
<sequence length="288" mass="31756">MHRDSPPIDTEKLTFRHHENFISAIICSPFPQAFACGTILILSFNDNVWNVATGKQPSILRGHSMPITSIASNGANIFSVSLDGSLRCWSKDQQIVEPAIHAIVMTPSSVPPITGSSDKIVMSHRNDSLLSKDLKLVVLWPGGFMDTDGIKRAIYRAKDKRGLFSSQKDREKIKKKNAAPPKIDDAINVTKALHIHEKSSCSDSPTLARKPVVPSATGRNPVADFAKNGLKADKPKQEKAKRSPNGDNPIDAMPSNLLPRKKIKKKPNPKALDGQLRLENMDQWPKLH</sequence>